<keyword evidence="2" id="KW-0472">Membrane</keyword>
<evidence type="ECO:0000256" key="1">
    <source>
        <dbReference type="SAM" id="MobiDB-lite"/>
    </source>
</evidence>
<evidence type="ECO:0000313" key="4">
    <source>
        <dbReference type="Proteomes" id="UP000516421"/>
    </source>
</evidence>
<keyword evidence="2" id="KW-1133">Transmembrane helix</keyword>
<dbReference type="RefSeq" id="WP_190617001.1">
    <property type="nucleotide sequence ID" value="NZ_CP061538.1"/>
</dbReference>
<evidence type="ECO:0000313" key="3">
    <source>
        <dbReference type="EMBL" id="QNV39486.1"/>
    </source>
</evidence>
<organism evidence="3 4">
    <name type="scientific">Rothia amarae</name>
    <dbReference type="NCBI Taxonomy" id="169480"/>
    <lineage>
        <taxon>Bacteria</taxon>
        <taxon>Bacillati</taxon>
        <taxon>Actinomycetota</taxon>
        <taxon>Actinomycetes</taxon>
        <taxon>Micrococcales</taxon>
        <taxon>Micrococcaceae</taxon>
        <taxon>Rothia</taxon>
    </lineage>
</organism>
<feature type="region of interest" description="Disordered" evidence="1">
    <location>
        <begin position="1"/>
        <end position="36"/>
    </location>
</feature>
<proteinExistence type="predicted"/>
<sequence length="235" mass="25536">MSINPEELPNHPTESASAASSASAPQSAEPEVKPQITEKQAARINAPARNMIISMLVMIALLVPFLLLAPQLTNSQNHYDPNVDLHGTAYNASQEAKYPVAAPEPEGWTYNFARWTTAQADKIDVWSTGMVTPSQKYIELMQAKGTNPTWIANKVENAAISGEKEINGTTWEIRTLEDPKEDKTTTSYIAEVNGTTVILTGEAEPAEFEQLASAVVDYSRNPTMTTEPTASSGIK</sequence>
<feature type="transmembrane region" description="Helical" evidence="2">
    <location>
        <begin position="51"/>
        <end position="69"/>
    </location>
</feature>
<dbReference type="Proteomes" id="UP000516421">
    <property type="component" value="Chromosome"/>
</dbReference>
<accession>A0A7H2BIJ0</accession>
<feature type="compositionally biased region" description="Low complexity" evidence="1">
    <location>
        <begin position="15"/>
        <end position="28"/>
    </location>
</feature>
<dbReference type="EMBL" id="CP061538">
    <property type="protein sequence ID" value="QNV39486.1"/>
    <property type="molecule type" value="Genomic_DNA"/>
</dbReference>
<gene>
    <name evidence="3" type="ORF">IDM48_08890</name>
</gene>
<keyword evidence="2" id="KW-0812">Transmembrane</keyword>
<evidence type="ECO:0000256" key="2">
    <source>
        <dbReference type="SAM" id="Phobius"/>
    </source>
</evidence>
<reference evidence="3 4" key="1">
    <citation type="submission" date="2020-09" db="EMBL/GenBank/DDBJ databases">
        <title>Investigation of environmental microbe.</title>
        <authorList>
            <person name="Ou Y."/>
            <person name="Kang Q."/>
        </authorList>
    </citation>
    <scope>NUCLEOTIDE SEQUENCE [LARGE SCALE GENOMIC DNA]</scope>
    <source>
        <strain evidence="3 4">KJZ-9</strain>
    </source>
</reference>
<name>A0A7H2BIJ0_9MICC</name>
<keyword evidence="4" id="KW-1185">Reference proteome</keyword>
<dbReference type="AlphaFoldDB" id="A0A7H2BIJ0"/>
<dbReference type="Pfam" id="PF14030">
    <property type="entry name" value="DUF4245"/>
    <property type="match status" value="1"/>
</dbReference>
<dbReference type="KEGG" id="rama:IDM48_08890"/>
<dbReference type="InterPro" id="IPR025339">
    <property type="entry name" value="DUF4245"/>
</dbReference>
<protein>
    <submittedName>
        <fullName evidence="3">DUF4245 domain-containing protein</fullName>
    </submittedName>
</protein>